<evidence type="ECO:0000313" key="2">
    <source>
        <dbReference type="Proteomes" id="UP000287394"/>
    </source>
</evidence>
<organism evidence="1 2">
    <name type="scientific">Capsulimonas corticalis</name>
    <dbReference type="NCBI Taxonomy" id="2219043"/>
    <lineage>
        <taxon>Bacteria</taxon>
        <taxon>Bacillati</taxon>
        <taxon>Armatimonadota</taxon>
        <taxon>Armatimonadia</taxon>
        <taxon>Capsulimonadales</taxon>
        <taxon>Capsulimonadaceae</taxon>
        <taxon>Capsulimonas</taxon>
    </lineage>
</organism>
<dbReference type="AlphaFoldDB" id="A0A402CNF3"/>
<dbReference type="RefSeq" id="WP_119318990.1">
    <property type="nucleotide sequence ID" value="NZ_AP025739.1"/>
</dbReference>
<accession>A0A402CNF3</accession>
<reference evidence="1 2" key="1">
    <citation type="journal article" date="2019" name="Int. J. Syst. Evol. Microbiol.">
        <title>Capsulimonas corticalis gen. nov., sp. nov., an aerobic capsulated bacterium, of a novel bacterial order, Capsulimonadales ord. nov., of the class Armatimonadia of the phylum Armatimonadetes.</title>
        <authorList>
            <person name="Li J."/>
            <person name="Kudo C."/>
            <person name="Tonouchi A."/>
        </authorList>
    </citation>
    <scope>NUCLEOTIDE SEQUENCE [LARGE SCALE GENOMIC DNA]</scope>
    <source>
        <strain evidence="1 2">AX-7</strain>
    </source>
</reference>
<dbReference type="EMBL" id="AP025739">
    <property type="protein sequence ID" value="BDI33353.1"/>
    <property type="molecule type" value="Genomic_DNA"/>
</dbReference>
<name>A0A402CNF3_9BACT</name>
<evidence type="ECO:0000313" key="1">
    <source>
        <dbReference type="EMBL" id="BDI33353.1"/>
    </source>
</evidence>
<gene>
    <name evidence="1" type="ORF">CCAX7_54040</name>
</gene>
<proteinExistence type="predicted"/>
<protein>
    <submittedName>
        <fullName evidence="1">Uncharacterized protein</fullName>
    </submittedName>
</protein>
<sequence>MNALVIQNVDGLNTQNVDGLDIQEMSMAEIDVTERYRATALPLAPSGGQVPEKFMKVLKAANRDEDMRVYTVNFRLAEPGENDQAERANESKQRGSVAIAGTAMVLVEFGEAKVVAWNKPALELLEHEAAFEEMALRAVTRAGDD</sequence>
<keyword evidence="2" id="KW-1185">Reference proteome</keyword>
<dbReference type="Proteomes" id="UP000287394">
    <property type="component" value="Chromosome"/>
</dbReference>
<dbReference type="KEGG" id="ccot:CCAX7_54040"/>